<protein>
    <submittedName>
        <fullName evidence="2">Cell wall protein DAN4-like</fullName>
    </submittedName>
</protein>
<dbReference type="OrthoDB" id="8965174at2759"/>
<dbReference type="PROSITE" id="PS50024">
    <property type="entry name" value="SEA"/>
    <property type="match status" value="1"/>
</dbReference>
<evidence type="ECO:0000313" key="3">
    <source>
        <dbReference type="Proteomes" id="UP000727407"/>
    </source>
</evidence>
<dbReference type="AlphaFoldDB" id="A0A8J4TST2"/>
<comment type="caution">
    <text evidence="2">The sequence shown here is derived from an EMBL/GenBank/DDBJ whole genome shotgun (WGS) entry which is preliminary data.</text>
</comment>
<gene>
    <name evidence="2" type="ORF">DAT39_016666</name>
</gene>
<accession>A0A8J4TST2</accession>
<organism evidence="2 3">
    <name type="scientific">Clarias magur</name>
    <name type="common">Asian catfish</name>
    <name type="synonym">Macropteronotus magur</name>
    <dbReference type="NCBI Taxonomy" id="1594786"/>
    <lineage>
        <taxon>Eukaryota</taxon>
        <taxon>Metazoa</taxon>
        <taxon>Chordata</taxon>
        <taxon>Craniata</taxon>
        <taxon>Vertebrata</taxon>
        <taxon>Euteleostomi</taxon>
        <taxon>Actinopterygii</taxon>
        <taxon>Neopterygii</taxon>
        <taxon>Teleostei</taxon>
        <taxon>Ostariophysi</taxon>
        <taxon>Siluriformes</taxon>
        <taxon>Clariidae</taxon>
        <taxon>Clarias</taxon>
    </lineage>
</organism>
<dbReference type="InterPro" id="IPR000082">
    <property type="entry name" value="SEA_dom"/>
</dbReference>
<proteinExistence type="predicted"/>
<sequence>VEPLYSKSYKSYKYLDIFQLSEGSTKVSSNLNFTSSVPNVTVSDVKKTLLDGLNNLTFPVIPSSISAIQTH</sequence>
<feature type="non-terminal residue" evidence="2">
    <location>
        <position position="71"/>
    </location>
</feature>
<reference evidence="2" key="1">
    <citation type="submission" date="2020-07" db="EMBL/GenBank/DDBJ databases">
        <title>Clarias magur genome sequencing, assembly and annotation.</title>
        <authorList>
            <person name="Kushwaha B."/>
            <person name="Kumar R."/>
            <person name="Das P."/>
            <person name="Joshi C.G."/>
            <person name="Kumar D."/>
            <person name="Nagpure N.S."/>
            <person name="Pandey M."/>
            <person name="Agarwal S."/>
            <person name="Srivastava S."/>
            <person name="Singh M."/>
            <person name="Sahoo L."/>
            <person name="Jayasankar P."/>
            <person name="Meher P.K."/>
            <person name="Koringa P.G."/>
            <person name="Iquebal M.A."/>
            <person name="Das S.P."/>
            <person name="Bit A."/>
            <person name="Patnaik S."/>
            <person name="Patel N."/>
            <person name="Shah T.M."/>
            <person name="Hinsu A."/>
            <person name="Jena J.K."/>
        </authorList>
    </citation>
    <scope>NUCLEOTIDE SEQUENCE</scope>
    <source>
        <strain evidence="2">CIFAMagur01</strain>
        <tissue evidence="2">Testis</tissue>
    </source>
</reference>
<dbReference type="Proteomes" id="UP000727407">
    <property type="component" value="Unassembled WGS sequence"/>
</dbReference>
<evidence type="ECO:0000313" key="2">
    <source>
        <dbReference type="EMBL" id="KAF5893633.1"/>
    </source>
</evidence>
<keyword evidence="3" id="KW-1185">Reference proteome</keyword>
<feature type="non-terminal residue" evidence="2">
    <location>
        <position position="1"/>
    </location>
</feature>
<name>A0A8J4TST2_CLAMG</name>
<feature type="domain" description="SEA" evidence="1">
    <location>
        <begin position="1"/>
        <end position="71"/>
    </location>
</feature>
<dbReference type="EMBL" id="QNUK01000422">
    <property type="protein sequence ID" value="KAF5893633.1"/>
    <property type="molecule type" value="Genomic_DNA"/>
</dbReference>
<evidence type="ECO:0000259" key="1">
    <source>
        <dbReference type="PROSITE" id="PS50024"/>
    </source>
</evidence>